<feature type="chain" id="PRO_5020623286" evidence="1">
    <location>
        <begin position="21"/>
        <end position="138"/>
    </location>
</feature>
<dbReference type="AlphaFoldDB" id="A0A4R7E0N3"/>
<sequence>MKKFIFILFILVLFTSNVMAFNDLEAEYIVNELKEELPMTNIKVFNAENDPNEFLGRPGQYIGKASWKDSRFEDAGGTVEVFKDNKDLQNRKEYLESVFEEYPTYLQYIYVHKNAILRVDKNLTPDQAEEYKLNLDKL</sequence>
<organism evidence="2 3">
    <name type="scientific">Halanaerobium congolense</name>
    <dbReference type="NCBI Taxonomy" id="54121"/>
    <lineage>
        <taxon>Bacteria</taxon>
        <taxon>Bacillati</taxon>
        <taxon>Bacillota</taxon>
        <taxon>Clostridia</taxon>
        <taxon>Halanaerobiales</taxon>
        <taxon>Halanaerobiaceae</taxon>
        <taxon>Halanaerobium</taxon>
    </lineage>
</organism>
<dbReference type="EMBL" id="SOAA01000034">
    <property type="protein sequence ID" value="TDS26554.1"/>
    <property type="molecule type" value="Genomic_DNA"/>
</dbReference>
<accession>A0A4R7E0N3</accession>
<reference evidence="2 3" key="1">
    <citation type="submission" date="2019-03" db="EMBL/GenBank/DDBJ databases">
        <title>Deep subsurface shale carbon reservoir microbial communities from Ohio and West Virginia, USA.</title>
        <authorList>
            <person name="Wrighton K."/>
        </authorList>
    </citation>
    <scope>NUCLEOTIDE SEQUENCE [LARGE SCALE GENOMIC DNA]</scope>
    <source>
        <strain evidence="2 3">UTICA-S4D12</strain>
    </source>
</reference>
<name>A0A4R7E0N3_9FIRM</name>
<dbReference type="Proteomes" id="UP000295758">
    <property type="component" value="Unassembled WGS sequence"/>
</dbReference>
<evidence type="ECO:0000256" key="1">
    <source>
        <dbReference type="SAM" id="SignalP"/>
    </source>
</evidence>
<dbReference type="RefSeq" id="WP_089757376.1">
    <property type="nucleotide sequence ID" value="NZ_FNHK01000079.1"/>
</dbReference>
<comment type="caution">
    <text evidence="2">The sequence shown here is derived from an EMBL/GenBank/DDBJ whole genome shotgun (WGS) entry which is preliminary data.</text>
</comment>
<evidence type="ECO:0000313" key="2">
    <source>
        <dbReference type="EMBL" id="TDS26554.1"/>
    </source>
</evidence>
<protein>
    <submittedName>
        <fullName evidence="2">Uncharacterized protein</fullName>
    </submittedName>
</protein>
<proteinExistence type="predicted"/>
<evidence type="ECO:0000313" key="3">
    <source>
        <dbReference type="Proteomes" id="UP000295758"/>
    </source>
</evidence>
<keyword evidence="1" id="KW-0732">Signal</keyword>
<feature type="signal peptide" evidence="1">
    <location>
        <begin position="1"/>
        <end position="20"/>
    </location>
</feature>
<gene>
    <name evidence="2" type="ORF">BY453_1342</name>
</gene>